<feature type="region of interest" description="Disordered" evidence="1">
    <location>
        <begin position="429"/>
        <end position="451"/>
    </location>
</feature>
<feature type="compositionally biased region" description="Pro residues" evidence="1">
    <location>
        <begin position="437"/>
        <end position="450"/>
    </location>
</feature>
<dbReference type="AlphaFoldDB" id="A0A812K5V8"/>
<gene>
    <name evidence="3" type="primary">DNAJB8</name>
    <name evidence="3" type="ORF">SPIL2461_LOCUS2936</name>
</gene>
<dbReference type="InterPro" id="IPR036869">
    <property type="entry name" value="J_dom_sf"/>
</dbReference>
<dbReference type="OrthoDB" id="440060at2759"/>
<dbReference type="Gene3D" id="1.10.287.110">
    <property type="entry name" value="DnaJ domain"/>
    <property type="match status" value="1"/>
</dbReference>
<dbReference type="InterPro" id="IPR001623">
    <property type="entry name" value="DnaJ_domain"/>
</dbReference>
<dbReference type="SUPFAM" id="SSF46565">
    <property type="entry name" value="Chaperone J-domain"/>
    <property type="match status" value="1"/>
</dbReference>
<dbReference type="InterPro" id="IPR050817">
    <property type="entry name" value="DjlA_DnaK_co-chaperone"/>
</dbReference>
<sequence length="519" mass="59300">MRAEHVLQEFERLEALREADLIKRYKSNGFAHSADLSKEEVLSSLKEYVLFQEMSLSHLRQICKEKNLALRGEHRRAEMLGLVTAESWQRFQIPVLKMPSLLVAQGLLDQLQRFEKKDIPQLRHECRKRNLPAESYPRKQDLINRLRNHLVWAQMTVAGLKEECDARGVKWQHVKVADASSHMLKMHAERAEKKEMIEALHAWMVTEMLELKGIPVKTVGHECALSIFTEVERYESMPSSLLQAEYATLGMPSEPQLEDKELLRRLKQVLIWSQFSVDDLVKECEARELSTGGFPSRPSEADKVQVLMDRLILSLGVDGWEKQGIPVYRLTSLEAAIVIVEELGRLEGAKQADVSAAYRLLGLPHEALDKAAMISRLKHYLVWQELRPAELRKECVKHGLPAMGDPEELIAQLVLKNWGVLPEDWDAPDPPDWSRFQPPPRQSRPAPAPPSAKVAASFRELGLDVSASHEQVRKAYRKLALQYHPDKNPGLQQEQAVKKFQVITSSYETVLDHMKKLSV</sequence>
<reference evidence="3" key="1">
    <citation type="submission" date="2021-02" db="EMBL/GenBank/DDBJ databases">
        <authorList>
            <person name="Dougan E. K."/>
            <person name="Rhodes N."/>
            <person name="Thang M."/>
            <person name="Chan C."/>
        </authorList>
    </citation>
    <scope>NUCLEOTIDE SEQUENCE</scope>
</reference>
<dbReference type="PRINTS" id="PR00625">
    <property type="entry name" value="JDOMAIN"/>
</dbReference>
<dbReference type="Proteomes" id="UP000649617">
    <property type="component" value="Unassembled WGS sequence"/>
</dbReference>
<dbReference type="PROSITE" id="PS50076">
    <property type="entry name" value="DNAJ_2"/>
    <property type="match status" value="1"/>
</dbReference>
<dbReference type="Gene3D" id="1.10.720.30">
    <property type="entry name" value="SAP domain"/>
    <property type="match status" value="1"/>
</dbReference>
<evidence type="ECO:0000313" key="3">
    <source>
        <dbReference type="EMBL" id="CAE7221428.1"/>
    </source>
</evidence>
<dbReference type="SMART" id="SM00271">
    <property type="entry name" value="DnaJ"/>
    <property type="match status" value="1"/>
</dbReference>
<name>A0A812K5V8_SYMPI</name>
<comment type="caution">
    <text evidence="3">The sequence shown here is derived from an EMBL/GenBank/DDBJ whole genome shotgun (WGS) entry which is preliminary data.</text>
</comment>
<dbReference type="Pfam" id="PF00226">
    <property type="entry name" value="DnaJ"/>
    <property type="match status" value="1"/>
</dbReference>
<proteinExistence type="predicted"/>
<evidence type="ECO:0000256" key="1">
    <source>
        <dbReference type="SAM" id="MobiDB-lite"/>
    </source>
</evidence>
<dbReference type="InterPro" id="IPR003034">
    <property type="entry name" value="SAP_dom"/>
</dbReference>
<evidence type="ECO:0000313" key="4">
    <source>
        <dbReference type="Proteomes" id="UP000649617"/>
    </source>
</evidence>
<dbReference type="EMBL" id="CAJNIZ010003336">
    <property type="protein sequence ID" value="CAE7221428.1"/>
    <property type="molecule type" value="Genomic_DNA"/>
</dbReference>
<organism evidence="3 4">
    <name type="scientific">Symbiodinium pilosum</name>
    <name type="common">Dinoflagellate</name>
    <dbReference type="NCBI Taxonomy" id="2952"/>
    <lineage>
        <taxon>Eukaryota</taxon>
        <taxon>Sar</taxon>
        <taxon>Alveolata</taxon>
        <taxon>Dinophyceae</taxon>
        <taxon>Suessiales</taxon>
        <taxon>Symbiodiniaceae</taxon>
        <taxon>Symbiodinium</taxon>
    </lineage>
</organism>
<protein>
    <submittedName>
        <fullName evidence="3">DNAJB8 protein</fullName>
    </submittedName>
</protein>
<evidence type="ECO:0000259" key="2">
    <source>
        <dbReference type="PROSITE" id="PS50076"/>
    </source>
</evidence>
<dbReference type="SMART" id="SM00513">
    <property type="entry name" value="SAP"/>
    <property type="match status" value="3"/>
</dbReference>
<dbReference type="CDD" id="cd06257">
    <property type="entry name" value="DnaJ"/>
    <property type="match status" value="1"/>
</dbReference>
<dbReference type="PANTHER" id="PTHR24074">
    <property type="entry name" value="CO-CHAPERONE PROTEIN DJLA"/>
    <property type="match status" value="1"/>
</dbReference>
<accession>A0A812K5V8</accession>
<keyword evidence="4" id="KW-1185">Reference proteome</keyword>
<feature type="domain" description="J" evidence="2">
    <location>
        <begin position="456"/>
        <end position="515"/>
    </location>
</feature>
<dbReference type="InterPro" id="IPR036361">
    <property type="entry name" value="SAP_dom_sf"/>
</dbReference>